<dbReference type="PANTHER" id="PTHR30404">
    <property type="entry name" value="N-ACETYLMURAMOYL-L-ALANINE AMIDASE"/>
    <property type="match status" value="1"/>
</dbReference>
<feature type="domain" description="MurNAc-LAA" evidence="1">
    <location>
        <begin position="62"/>
        <end position="174"/>
    </location>
</feature>
<dbReference type="InterPro" id="IPR002508">
    <property type="entry name" value="MurNAc-LAA_cat"/>
</dbReference>
<dbReference type="AlphaFoldDB" id="A0A133N3U1"/>
<reference evidence="2 3" key="1">
    <citation type="submission" date="2016-01" db="EMBL/GenBank/DDBJ databases">
        <authorList>
            <person name="Oliw E.H."/>
        </authorList>
    </citation>
    <scope>NUCLEOTIDE SEQUENCE [LARGE SCALE GENOMIC DNA]</scope>
    <source>
        <strain evidence="2 3">MJR7757A</strain>
    </source>
</reference>
<comment type="caution">
    <text evidence="2">The sequence shown here is derived from an EMBL/GenBank/DDBJ whole genome shotgun (WGS) entry which is preliminary data.</text>
</comment>
<dbReference type="SMART" id="SM00646">
    <property type="entry name" value="Ami_3"/>
    <property type="match status" value="1"/>
</dbReference>
<dbReference type="CDD" id="cd02696">
    <property type="entry name" value="MurNAc-LAA"/>
    <property type="match status" value="1"/>
</dbReference>
<dbReference type="Proteomes" id="UP000070646">
    <property type="component" value="Unassembled WGS sequence"/>
</dbReference>
<evidence type="ECO:0000313" key="3">
    <source>
        <dbReference type="Proteomes" id="UP000070646"/>
    </source>
</evidence>
<dbReference type="Pfam" id="PF01520">
    <property type="entry name" value="Amidase_3"/>
    <property type="match status" value="1"/>
</dbReference>
<accession>A0A133N3U1</accession>
<proteinExistence type="predicted"/>
<sequence>MKIAVRGGHNFQAKGSSALIDETIENRKVYKALIKYLSIAGHNVIDVTPGDSDVNTDLYLGVQKAEDNNVELFISIHFDKAYDRYEGALGTGTWIYGAGGKAEIYAKRIVDNVSKGTGLKNRGVKTNPKLYELRKTSMPAVLVEVCFCEATEDVRIYKEKGPDIIGKLIAEAINEDEIVGGDTRPENPEGFLKEKFLKSTNAKAIVDLDPRDNPSNLYRDVGEIYKGERIRVLPEVCDKKNYLPIIYWKDTPNTESQKVWVNANQNYLKIDTNATVINVVTELDARYTKSQTSSKMGYVKNGERLYIHKIENGYALGTYFASDGYKTAWFTAKYISLD</sequence>
<dbReference type="GO" id="GO:0030288">
    <property type="term" value="C:outer membrane-bounded periplasmic space"/>
    <property type="evidence" value="ECO:0007669"/>
    <property type="project" value="TreeGrafter"/>
</dbReference>
<evidence type="ECO:0000313" key="2">
    <source>
        <dbReference type="EMBL" id="KXA10975.1"/>
    </source>
</evidence>
<dbReference type="PATRIC" id="fig|1502.174.peg.1979"/>
<dbReference type="GO" id="GO:0009253">
    <property type="term" value="P:peptidoglycan catabolic process"/>
    <property type="evidence" value="ECO:0007669"/>
    <property type="project" value="InterPro"/>
</dbReference>
<protein>
    <submittedName>
        <fullName evidence="2">N-acetylmuramoyl-L-alanine amidase</fullName>
    </submittedName>
</protein>
<dbReference type="InterPro" id="IPR050695">
    <property type="entry name" value="N-acetylmuramoyl_amidase_3"/>
</dbReference>
<organism evidence="2 3">
    <name type="scientific">Clostridium perfringens</name>
    <dbReference type="NCBI Taxonomy" id="1502"/>
    <lineage>
        <taxon>Bacteria</taxon>
        <taxon>Bacillati</taxon>
        <taxon>Bacillota</taxon>
        <taxon>Clostridia</taxon>
        <taxon>Eubacteriales</taxon>
        <taxon>Clostridiaceae</taxon>
        <taxon>Clostridium</taxon>
    </lineage>
</organism>
<evidence type="ECO:0000259" key="1">
    <source>
        <dbReference type="SMART" id="SM00646"/>
    </source>
</evidence>
<dbReference type="RefSeq" id="WP_060796040.1">
    <property type="nucleotide sequence ID" value="NZ_KQ956234.1"/>
</dbReference>
<gene>
    <name evidence="2" type="ORF">HMPREF3222_01965</name>
</gene>
<dbReference type="SUPFAM" id="SSF53187">
    <property type="entry name" value="Zn-dependent exopeptidases"/>
    <property type="match status" value="1"/>
</dbReference>
<dbReference type="Gene3D" id="3.40.630.40">
    <property type="entry name" value="Zn-dependent exopeptidases"/>
    <property type="match status" value="1"/>
</dbReference>
<dbReference type="EMBL" id="LRPU01000094">
    <property type="protein sequence ID" value="KXA10975.1"/>
    <property type="molecule type" value="Genomic_DNA"/>
</dbReference>
<dbReference type="GO" id="GO:0008745">
    <property type="term" value="F:N-acetylmuramoyl-L-alanine amidase activity"/>
    <property type="evidence" value="ECO:0007669"/>
    <property type="project" value="InterPro"/>
</dbReference>
<name>A0A133N3U1_CLOPF</name>
<dbReference type="PANTHER" id="PTHR30404:SF8">
    <property type="entry name" value="AUTOLYSIN PH-RELATED"/>
    <property type="match status" value="1"/>
</dbReference>